<accession>A0AAJ8KTL9</accession>
<dbReference type="KEGG" id="kdj:90830151"/>
<reference evidence="2" key="1">
    <citation type="submission" date="2013-07" db="EMBL/GenBank/DDBJ databases">
        <authorList>
            <consortium name="The Broad Institute Genome Sequencing Platform"/>
            <person name="Cuomo C."/>
            <person name="Litvintseva A."/>
            <person name="Chen Y."/>
            <person name="Heitman J."/>
            <person name="Sun S."/>
            <person name="Springer D."/>
            <person name="Dromer F."/>
            <person name="Young S.K."/>
            <person name="Zeng Q."/>
            <person name="Gargeya S."/>
            <person name="Fitzgerald M."/>
            <person name="Abouelleil A."/>
            <person name="Alvarado L."/>
            <person name="Berlin A.M."/>
            <person name="Chapman S.B."/>
            <person name="Dewar J."/>
            <person name="Goldberg J."/>
            <person name="Griggs A."/>
            <person name="Gujja S."/>
            <person name="Hansen M."/>
            <person name="Howarth C."/>
            <person name="Imamovic A."/>
            <person name="Larimer J."/>
            <person name="McCowan C."/>
            <person name="Murphy C."/>
            <person name="Pearson M."/>
            <person name="Priest M."/>
            <person name="Roberts A."/>
            <person name="Saif S."/>
            <person name="Shea T."/>
            <person name="Sykes S."/>
            <person name="Wortman J."/>
            <person name="Nusbaum C."/>
            <person name="Birren B."/>
        </authorList>
    </citation>
    <scope>NUCLEOTIDE SEQUENCE</scope>
    <source>
        <strain evidence="2">CBS 10117</strain>
    </source>
</reference>
<keyword evidence="3" id="KW-1185">Reference proteome</keyword>
<dbReference type="Gene3D" id="3.40.50.150">
    <property type="entry name" value="Vaccinia Virus protein VP39"/>
    <property type="match status" value="1"/>
</dbReference>
<dbReference type="GeneID" id="90830151"/>
<evidence type="ECO:0008006" key="4">
    <source>
        <dbReference type="Google" id="ProtNLM"/>
    </source>
</evidence>
<dbReference type="RefSeq" id="XP_065825536.1">
    <property type="nucleotide sequence ID" value="XM_065969464.1"/>
</dbReference>
<dbReference type="InterPro" id="IPR029063">
    <property type="entry name" value="SAM-dependent_MTases_sf"/>
</dbReference>
<organism evidence="2 3">
    <name type="scientific">Kwoniella dejecticola CBS 10117</name>
    <dbReference type="NCBI Taxonomy" id="1296121"/>
    <lineage>
        <taxon>Eukaryota</taxon>
        <taxon>Fungi</taxon>
        <taxon>Dikarya</taxon>
        <taxon>Basidiomycota</taxon>
        <taxon>Agaricomycotina</taxon>
        <taxon>Tremellomycetes</taxon>
        <taxon>Tremellales</taxon>
        <taxon>Cryptococcaceae</taxon>
        <taxon>Kwoniella</taxon>
    </lineage>
</organism>
<protein>
    <recommendedName>
        <fullName evidence="4">Methyltransferase domain-containing protein</fullName>
    </recommendedName>
</protein>
<evidence type="ECO:0000256" key="1">
    <source>
        <dbReference type="SAM" id="MobiDB-lite"/>
    </source>
</evidence>
<name>A0AAJ8KTL9_9TREE</name>
<proteinExistence type="predicted"/>
<dbReference type="Pfam" id="PF13489">
    <property type="entry name" value="Methyltransf_23"/>
    <property type="match status" value="1"/>
</dbReference>
<evidence type="ECO:0000313" key="3">
    <source>
        <dbReference type="Proteomes" id="UP000078595"/>
    </source>
</evidence>
<gene>
    <name evidence="2" type="ORF">I303_106882</name>
</gene>
<sequence length="129" mass="14366">MTERAPFDKGRSGERTYNDEQDRYILPADHQEVERLDTQHKAVTMLFDGLLPPEMLRTISQSNHSTNAEVNVLDVGCGTGQWLIDLAREYPRIHGVGVSSICTSHICSELGFPIEAEAGRKIREPGLSS</sequence>
<evidence type="ECO:0000313" key="2">
    <source>
        <dbReference type="EMBL" id="WWC64272.1"/>
    </source>
</evidence>
<dbReference type="AlphaFoldDB" id="A0AAJ8KTL9"/>
<dbReference type="EMBL" id="CP144537">
    <property type="protein sequence ID" value="WWC64272.1"/>
    <property type="molecule type" value="Genomic_DNA"/>
</dbReference>
<reference evidence="2" key="2">
    <citation type="submission" date="2024-02" db="EMBL/GenBank/DDBJ databases">
        <title>Comparative genomics of Cryptococcus and Kwoniella reveals pathogenesis evolution and contrasting modes of karyotype evolution via chromosome fusion or intercentromeric recombination.</title>
        <authorList>
            <person name="Coelho M.A."/>
            <person name="David-Palma M."/>
            <person name="Shea T."/>
            <person name="Bowers K."/>
            <person name="McGinley-Smith S."/>
            <person name="Mohammad A.W."/>
            <person name="Gnirke A."/>
            <person name="Yurkov A.M."/>
            <person name="Nowrousian M."/>
            <person name="Sun S."/>
            <person name="Cuomo C.A."/>
            <person name="Heitman J."/>
        </authorList>
    </citation>
    <scope>NUCLEOTIDE SEQUENCE</scope>
    <source>
        <strain evidence="2">CBS 10117</strain>
    </source>
</reference>
<dbReference type="Proteomes" id="UP000078595">
    <property type="component" value="Chromosome 8"/>
</dbReference>
<dbReference type="SUPFAM" id="SSF53335">
    <property type="entry name" value="S-adenosyl-L-methionine-dependent methyltransferases"/>
    <property type="match status" value="1"/>
</dbReference>
<feature type="region of interest" description="Disordered" evidence="1">
    <location>
        <begin position="1"/>
        <end position="22"/>
    </location>
</feature>